<name>A0ABQ7KYV3_BRACM</name>
<reference evidence="1 2" key="1">
    <citation type="submission" date="2021-03" db="EMBL/GenBank/DDBJ databases">
        <authorList>
            <person name="King G.J."/>
            <person name="Bancroft I."/>
            <person name="Baten A."/>
            <person name="Bloomfield J."/>
            <person name="Borpatragohain P."/>
            <person name="He Z."/>
            <person name="Irish N."/>
            <person name="Irwin J."/>
            <person name="Liu K."/>
            <person name="Mauleon R.P."/>
            <person name="Moore J."/>
            <person name="Morris R."/>
            <person name="Ostergaard L."/>
            <person name="Wang B."/>
            <person name="Wells R."/>
        </authorList>
    </citation>
    <scope>NUCLEOTIDE SEQUENCE [LARGE SCALE GENOMIC DNA]</scope>
    <source>
        <strain evidence="1">R-o-18</strain>
        <tissue evidence="1">Leaf</tissue>
    </source>
</reference>
<sequence>MWCSPNSSSISIGRRAQFAPAVGLKRSGPTSTASLRKRVCDYINKEIAAGEEEGAGFITPQKMQLNSIEMVEKLVTSELHRMQSTRQREERETVVKHLVSLRVYRCISITHSSGNMWTLHVETYDISKRYWIRPKIFSVSGWLSFFWKHVDTTLIEIVPERQGSV</sequence>
<protein>
    <submittedName>
        <fullName evidence="1">Uncharacterized protein</fullName>
    </submittedName>
</protein>
<proteinExistence type="predicted"/>
<comment type="caution">
    <text evidence="1">The sequence shown here is derived from an EMBL/GenBank/DDBJ whole genome shotgun (WGS) entry which is preliminary data.</text>
</comment>
<evidence type="ECO:0000313" key="1">
    <source>
        <dbReference type="EMBL" id="KAG5378509.1"/>
    </source>
</evidence>
<gene>
    <name evidence="1" type="primary">A07p013320.1_BraROA</name>
    <name evidence="1" type="ORF">IGI04_026351</name>
</gene>
<dbReference type="EMBL" id="JADBGQ010000009">
    <property type="protein sequence ID" value="KAG5378509.1"/>
    <property type="molecule type" value="Genomic_DNA"/>
</dbReference>
<accession>A0ABQ7KYV3</accession>
<dbReference type="Proteomes" id="UP000823674">
    <property type="component" value="Chromosome A07"/>
</dbReference>
<organism evidence="1 2">
    <name type="scientific">Brassica rapa subsp. trilocularis</name>
    <dbReference type="NCBI Taxonomy" id="1813537"/>
    <lineage>
        <taxon>Eukaryota</taxon>
        <taxon>Viridiplantae</taxon>
        <taxon>Streptophyta</taxon>
        <taxon>Embryophyta</taxon>
        <taxon>Tracheophyta</taxon>
        <taxon>Spermatophyta</taxon>
        <taxon>Magnoliopsida</taxon>
        <taxon>eudicotyledons</taxon>
        <taxon>Gunneridae</taxon>
        <taxon>Pentapetalae</taxon>
        <taxon>rosids</taxon>
        <taxon>malvids</taxon>
        <taxon>Brassicales</taxon>
        <taxon>Brassicaceae</taxon>
        <taxon>Brassiceae</taxon>
        <taxon>Brassica</taxon>
    </lineage>
</organism>
<keyword evidence="2" id="KW-1185">Reference proteome</keyword>
<evidence type="ECO:0000313" key="2">
    <source>
        <dbReference type="Proteomes" id="UP000823674"/>
    </source>
</evidence>